<feature type="transmembrane region" description="Helical" evidence="2">
    <location>
        <begin position="31"/>
        <end position="51"/>
    </location>
</feature>
<dbReference type="InterPro" id="IPR021449">
    <property type="entry name" value="DUF3099"/>
</dbReference>
<reference evidence="3" key="1">
    <citation type="submission" date="2020-05" db="EMBL/GenBank/DDBJ databases">
        <authorList>
            <person name="Chiriac C."/>
            <person name="Salcher M."/>
            <person name="Ghai R."/>
            <person name="Kavagutti S V."/>
        </authorList>
    </citation>
    <scope>NUCLEOTIDE SEQUENCE</scope>
</reference>
<organism evidence="3">
    <name type="scientific">freshwater metagenome</name>
    <dbReference type="NCBI Taxonomy" id="449393"/>
    <lineage>
        <taxon>unclassified sequences</taxon>
        <taxon>metagenomes</taxon>
        <taxon>ecological metagenomes</taxon>
    </lineage>
</organism>
<gene>
    <name evidence="3" type="ORF">UFOPK3401_01102</name>
</gene>
<dbReference type="EMBL" id="CAFBLM010000053">
    <property type="protein sequence ID" value="CAB4876414.1"/>
    <property type="molecule type" value="Genomic_DNA"/>
</dbReference>
<dbReference type="Pfam" id="PF11298">
    <property type="entry name" value="DUF3099"/>
    <property type="match status" value="1"/>
</dbReference>
<feature type="region of interest" description="Disordered" evidence="1">
    <location>
        <begin position="82"/>
        <end position="104"/>
    </location>
</feature>
<feature type="transmembrane region" description="Helical" evidence="2">
    <location>
        <begin position="57"/>
        <end position="76"/>
    </location>
</feature>
<evidence type="ECO:0000256" key="1">
    <source>
        <dbReference type="SAM" id="MobiDB-lite"/>
    </source>
</evidence>
<keyword evidence="2" id="KW-0472">Membrane</keyword>
<keyword evidence="2" id="KW-0812">Transmembrane</keyword>
<keyword evidence="2" id="KW-1133">Transmembrane helix</keyword>
<accession>A0A6J7E6H4</accession>
<evidence type="ECO:0000313" key="3">
    <source>
        <dbReference type="EMBL" id="CAB4876414.1"/>
    </source>
</evidence>
<sequence length="104" mass="11524">MSKKDDADEVFRISAAGRSLTDDVSLRTRRYLISMAVRTLCFIGCVISFLVFKNEVIGWILLVGTLILPYIAVVVANGGRERPRELPTTTLMEPQQGLPPAEQS</sequence>
<evidence type="ECO:0000256" key="2">
    <source>
        <dbReference type="SAM" id="Phobius"/>
    </source>
</evidence>
<name>A0A6J7E6H4_9ZZZZ</name>
<protein>
    <submittedName>
        <fullName evidence="3">Unannotated protein</fullName>
    </submittedName>
</protein>
<proteinExistence type="predicted"/>
<dbReference type="AlphaFoldDB" id="A0A6J7E6H4"/>